<evidence type="ECO:0000256" key="1">
    <source>
        <dbReference type="SAM" id="MobiDB-lite"/>
    </source>
</evidence>
<dbReference type="Proteomes" id="UP000220904">
    <property type="component" value="Unassembled WGS sequence"/>
</dbReference>
<feature type="compositionally biased region" description="Low complexity" evidence="1">
    <location>
        <begin position="96"/>
        <end position="114"/>
    </location>
</feature>
<evidence type="ECO:0000313" key="4">
    <source>
        <dbReference type="Proteomes" id="UP000220904"/>
    </source>
</evidence>
<dbReference type="SUPFAM" id="SSF51261">
    <property type="entry name" value="Duplicated hybrid motif"/>
    <property type="match status" value="1"/>
</dbReference>
<dbReference type="PANTHER" id="PTHR21666">
    <property type="entry name" value="PEPTIDASE-RELATED"/>
    <property type="match status" value="1"/>
</dbReference>
<protein>
    <submittedName>
        <fullName evidence="3">Peptidase</fullName>
    </submittedName>
</protein>
<accession>A0A2A7B7N4</accession>
<feature type="region of interest" description="Disordered" evidence="1">
    <location>
        <begin position="73"/>
        <end position="136"/>
    </location>
</feature>
<dbReference type="EMBL" id="NOUV01000010">
    <property type="protein sequence ID" value="PDX87351.1"/>
    <property type="molecule type" value="Genomic_DNA"/>
</dbReference>
<organism evidence="3 4">
    <name type="scientific">Faecalibacterium prausnitzii</name>
    <dbReference type="NCBI Taxonomy" id="853"/>
    <lineage>
        <taxon>Bacteria</taxon>
        <taxon>Bacillati</taxon>
        <taxon>Bacillota</taxon>
        <taxon>Clostridia</taxon>
        <taxon>Eubacteriales</taxon>
        <taxon>Oscillospiraceae</taxon>
        <taxon>Faecalibacterium</taxon>
    </lineage>
</organism>
<evidence type="ECO:0000313" key="3">
    <source>
        <dbReference type="EMBL" id="PDX87351.1"/>
    </source>
</evidence>
<dbReference type="CDD" id="cd12797">
    <property type="entry name" value="M23_peptidase"/>
    <property type="match status" value="1"/>
</dbReference>
<feature type="compositionally biased region" description="Polar residues" evidence="1">
    <location>
        <begin position="74"/>
        <end position="85"/>
    </location>
</feature>
<name>A0A2A7B7N4_9FIRM</name>
<evidence type="ECO:0000259" key="2">
    <source>
        <dbReference type="Pfam" id="PF01551"/>
    </source>
</evidence>
<dbReference type="InterPro" id="IPR016047">
    <property type="entry name" value="M23ase_b-sheet_dom"/>
</dbReference>
<proteinExistence type="predicted"/>
<dbReference type="InterPro" id="IPR011055">
    <property type="entry name" value="Dup_hybrid_motif"/>
</dbReference>
<feature type="compositionally biased region" description="Low complexity" evidence="1">
    <location>
        <begin position="124"/>
        <end position="136"/>
    </location>
</feature>
<feature type="domain" description="M23ase beta-sheet core" evidence="2">
    <location>
        <begin position="164"/>
        <end position="260"/>
    </location>
</feature>
<dbReference type="InterPro" id="IPR050570">
    <property type="entry name" value="Cell_wall_metabolism_enzyme"/>
</dbReference>
<dbReference type="Gene3D" id="2.70.70.10">
    <property type="entry name" value="Glucose Permease (Domain IIA)"/>
    <property type="match status" value="1"/>
</dbReference>
<dbReference type="GO" id="GO:0004222">
    <property type="term" value="F:metalloendopeptidase activity"/>
    <property type="evidence" value="ECO:0007669"/>
    <property type="project" value="TreeGrafter"/>
</dbReference>
<dbReference type="AlphaFoldDB" id="A0A2A7B7N4"/>
<dbReference type="PANTHER" id="PTHR21666:SF270">
    <property type="entry name" value="MUREIN HYDROLASE ACTIVATOR ENVC"/>
    <property type="match status" value="1"/>
</dbReference>
<comment type="caution">
    <text evidence="3">The sequence shown here is derived from an EMBL/GenBank/DDBJ whole genome shotgun (WGS) entry which is preliminary data.</text>
</comment>
<dbReference type="RefSeq" id="WP_097791930.1">
    <property type="nucleotide sequence ID" value="NZ_CP186692.1"/>
</dbReference>
<gene>
    <name evidence="3" type="ORF">CHR60_04595</name>
</gene>
<sequence>MEQLKRFLRDKGFALALLACLVAAAAAGVWAVRTVRDELKENLDGLNEPDSTSTLPGIDEDLTIIPEEEYPEWQQPTTPAANSVANVPKADPAPKAGSSTSSAASSGQASGSGSVREPSALQGASSPASSSAAPASTQPVFGRVLNAYSGDELVYNKTLGDWRTHNGIDYAAREGEAVPSPVDGSVVLAGADGSWGPVVAVKDSAGRVWRLCGVASPKVKEGDTVSAGQVLGTVGSVSCECAEESHLHLEVKQGDSYLDPAACRN</sequence>
<reference evidence="3 4" key="1">
    <citation type="journal article" date="2017" name="Front. Microbiol.">
        <title>New Insights into the Diversity of the Genus Faecalibacterium.</title>
        <authorList>
            <person name="Benevides L."/>
            <person name="Burman S."/>
            <person name="Martin R."/>
            <person name="Robert V."/>
            <person name="Thomas M."/>
            <person name="Miquel S."/>
            <person name="Chain F."/>
            <person name="Sokol H."/>
            <person name="Bermudez-Humaran L.G."/>
            <person name="Morrison M."/>
            <person name="Langella P."/>
            <person name="Azevedo V.A."/>
            <person name="Chatel J.M."/>
            <person name="Soares S."/>
        </authorList>
    </citation>
    <scope>NUCLEOTIDE SEQUENCE [LARGE SCALE GENOMIC DNA]</scope>
    <source>
        <strain evidence="3 4">AHMP21</strain>
    </source>
</reference>
<dbReference type="OrthoDB" id="9801106at2"/>
<dbReference type="Pfam" id="PF01551">
    <property type="entry name" value="Peptidase_M23"/>
    <property type="match status" value="1"/>
</dbReference>